<name>A0ABY6IMV9_9HYPH</name>
<keyword evidence="2" id="KW-1185">Reference proteome</keyword>
<sequence>MANVMPITRRAPAHVPTQNYSRTDIENLIAHLIDLLDDMDGDPDLECADREPGGDDEPSLGWIAGAFGSISLGSTDDLEVDHDFF</sequence>
<organism evidence="1 2">
    <name type="scientific">Pelagibacterium flavum</name>
    <dbReference type="NCBI Taxonomy" id="2984530"/>
    <lineage>
        <taxon>Bacteria</taxon>
        <taxon>Pseudomonadati</taxon>
        <taxon>Pseudomonadota</taxon>
        <taxon>Alphaproteobacteria</taxon>
        <taxon>Hyphomicrobiales</taxon>
        <taxon>Devosiaceae</taxon>
        <taxon>Pelagibacterium</taxon>
    </lineage>
</organism>
<reference evidence="1" key="1">
    <citation type="submission" date="2022-10" db="EMBL/GenBank/DDBJ databases">
        <title>YIM 151497 complete genome.</title>
        <authorList>
            <person name="Chen X."/>
        </authorList>
    </citation>
    <scope>NUCLEOTIDE SEQUENCE</scope>
    <source>
        <strain evidence="1">YIM 151497</strain>
    </source>
</reference>
<dbReference type="RefSeq" id="WP_264225589.1">
    <property type="nucleotide sequence ID" value="NZ_CP107716.1"/>
</dbReference>
<dbReference type="Proteomes" id="UP001163882">
    <property type="component" value="Chromosome"/>
</dbReference>
<gene>
    <name evidence="1" type="ORF">OF122_18175</name>
</gene>
<dbReference type="EMBL" id="CP107716">
    <property type="protein sequence ID" value="UYQ71942.1"/>
    <property type="molecule type" value="Genomic_DNA"/>
</dbReference>
<evidence type="ECO:0000313" key="1">
    <source>
        <dbReference type="EMBL" id="UYQ71942.1"/>
    </source>
</evidence>
<accession>A0ABY6IMV9</accession>
<proteinExistence type="predicted"/>
<protein>
    <submittedName>
        <fullName evidence="1">Uncharacterized protein</fullName>
    </submittedName>
</protein>
<evidence type="ECO:0000313" key="2">
    <source>
        <dbReference type="Proteomes" id="UP001163882"/>
    </source>
</evidence>